<dbReference type="SMART" id="SM00353">
    <property type="entry name" value="HLH"/>
    <property type="match status" value="1"/>
</dbReference>
<gene>
    <name evidence="7" type="ORF">PIB30_007521</name>
</gene>
<comment type="caution">
    <text evidence="7">The sequence shown here is derived from an EMBL/GenBank/DDBJ whole genome shotgun (WGS) entry which is preliminary data.</text>
</comment>
<evidence type="ECO:0000313" key="8">
    <source>
        <dbReference type="Proteomes" id="UP001341840"/>
    </source>
</evidence>
<dbReference type="PROSITE" id="PS50888">
    <property type="entry name" value="BHLH"/>
    <property type="match status" value="1"/>
</dbReference>
<proteinExistence type="predicted"/>
<protein>
    <recommendedName>
        <fullName evidence="6">BHLH domain-containing protein</fullName>
    </recommendedName>
</protein>
<evidence type="ECO:0000256" key="2">
    <source>
        <dbReference type="ARBA" id="ARBA00023015"/>
    </source>
</evidence>
<evidence type="ECO:0000313" key="7">
    <source>
        <dbReference type="EMBL" id="MED6143575.1"/>
    </source>
</evidence>
<dbReference type="EMBL" id="JASCZI010090637">
    <property type="protein sequence ID" value="MED6143575.1"/>
    <property type="molecule type" value="Genomic_DNA"/>
</dbReference>
<evidence type="ECO:0000256" key="1">
    <source>
        <dbReference type="ARBA" id="ARBA00004123"/>
    </source>
</evidence>
<keyword evidence="4" id="KW-0539">Nucleus</keyword>
<dbReference type="Pfam" id="PF00010">
    <property type="entry name" value="HLH"/>
    <property type="match status" value="1"/>
</dbReference>
<name>A0ABU6T4X0_9FABA</name>
<evidence type="ECO:0000256" key="4">
    <source>
        <dbReference type="ARBA" id="ARBA00023242"/>
    </source>
</evidence>
<dbReference type="Gene3D" id="4.10.280.10">
    <property type="entry name" value="Helix-loop-helix DNA-binding domain"/>
    <property type="match status" value="1"/>
</dbReference>
<dbReference type="InterPro" id="IPR011598">
    <property type="entry name" value="bHLH_dom"/>
</dbReference>
<dbReference type="InterPro" id="IPR036638">
    <property type="entry name" value="HLH_DNA-bd_sf"/>
</dbReference>
<evidence type="ECO:0000259" key="6">
    <source>
        <dbReference type="PROSITE" id="PS50888"/>
    </source>
</evidence>
<keyword evidence="8" id="KW-1185">Reference proteome</keyword>
<feature type="compositionally biased region" description="Basic and acidic residues" evidence="5">
    <location>
        <begin position="104"/>
        <end position="115"/>
    </location>
</feature>
<reference evidence="7 8" key="1">
    <citation type="journal article" date="2023" name="Plants (Basel)">
        <title>Bridging the Gap: Combining Genomics and Transcriptomics Approaches to Understand Stylosanthes scabra, an Orphan Legume from the Brazilian Caatinga.</title>
        <authorList>
            <person name="Ferreira-Neto J.R.C."/>
            <person name="da Silva M.D."/>
            <person name="Binneck E."/>
            <person name="de Melo N.F."/>
            <person name="da Silva R.H."/>
            <person name="de Melo A.L.T.M."/>
            <person name="Pandolfi V."/>
            <person name="Bustamante F.O."/>
            <person name="Brasileiro-Vidal A.C."/>
            <person name="Benko-Iseppon A.M."/>
        </authorList>
    </citation>
    <scope>NUCLEOTIDE SEQUENCE [LARGE SCALE GENOMIC DNA]</scope>
    <source>
        <tissue evidence="7">Leaves</tissue>
    </source>
</reference>
<dbReference type="PANTHER" id="PTHR45959">
    <property type="entry name" value="BHLH TRANSCRIPTION FACTOR"/>
    <property type="match status" value="1"/>
</dbReference>
<accession>A0ABU6T4X0</accession>
<dbReference type="InterPro" id="IPR052610">
    <property type="entry name" value="bHLH_transcription_regulator"/>
</dbReference>
<dbReference type="SUPFAM" id="SSF47459">
    <property type="entry name" value="HLH, helix-loop-helix DNA-binding domain"/>
    <property type="match status" value="1"/>
</dbReference>
<keyword evidence="3" id="KW-0804">Transcription</keyword>
<dbReference type="Proteomes" id="UP001341840">
    <property type="component" value="Unassembled WGS sequence"/>
</dbReference>
<feature type="region of interest" description="Disordered" evidence="5">
    <location>
        <begin position="88"/>
        <end position="116"/>
    </location>
</feature>
<comment type="subcellular location">
    <subcellularLocation>
        <location evidence="1">Nucleus</location>
    </subcellularLocation>
</comment>
<organism evidence="7 8">
    <name type="scientific">Stylosanthes scabra</name>
    <dbReference type="NCBI Taxonomy" id="79078"/>
    <lineage>
        <taxon>Eukaryota</taxon>
        <taxon>Viridiplantae</taxon>
        <taxon>Streptophyta</taxon>
        <taxon>Embryophyta</taxon>
        <taxon>Tracheophyta</taxon>
        <taxon>Spermatophyta</taxon>
        <taxon>Magnoliopsida</taxon>
        <taxon>eudicotyledons</taxon>
        <taxon>Gunneridae</taxon>
        <taxon>Pentapetalae</taxon>
        <taxon>rosids</taxon>
        <taxon>fabids</taxon>
        <taxon>Fabales</taxon>
        <taxon>Fabaceae</taxon>
        <taxon>Papilionoideae</taxon>
        <taxon>50 kb inversion clade</taxon>
        <taxon>dalbergioids sensu lato</taxon>
        <taxon>Dalbergieae</taxon>
        <taxon>Pterocarpus clade</taxon>
        <taxon>Stylosanthes</taxon>
    </lineage>
</organism>
<dbReference type="PANTHER" id="PTHR45959:SF8">
    <property type="entry name" value="PROTEIN, PUTATIVE-RELATED"/>
    <property type="match status" value="1"/>
</dbReference>
<sequence>MEQCWVNWPLHTEQKQEIVDHVQDDYGDSLLLLDEWQQQKPPEDDEDDDDDDDNFLREILQMAPPEGKRDAALSRTFILSFDNSTIIPAAIPDQPPKKRHQARKEHEGAAKKGRNDSQILDHIMSERKRRQQLTQMFIALSATIPGLKKTDKASILGEAINYVKQLQERVRELENRNKERGPPAEPPVIFLKKTTDDDEQEQVEEQVLPDVEGRVLEKEKEVLIEIHCVKQNGIELKILEELENVHHLSVTGSSVLPFGNSTLGITIVAKMPHDGAYTITLPHLLTNLRQLLLSSSFINTTHDPY</sequence>
<feature type="domain" description="BHLH" evidence="6">
    <location>
        <begin position="117"/>
        <end position="166"/>
    </location>
</feature>
<evidence type="ECO:0000256" key="3">
    <source>
        <dbReference type="ARBA" id="ARBA00023163"/>
    </source>
</evidence>
<evidence type="ECO:0000256" key="5">
    <source>
        <dbReference type="SAM" id="MobiDB-lite"/>
    </source>
</evidence>
<keyword evidence="2" id="KW-0805">Transcription regulation</keyword>